<reference evidence="4" key="2">
    <citation type="journal article" date="2008" name="Nucleic Acids Res.">
        <title>The rice annotation project database (RAP-DB): 2008 update.</title>
        <authorList>
            <consortium name="The rice annotation project (RAP)"/>
        </authorList>
    </citation>
    <scope>GENOME REANNOTATION</scope>
    <source>
        <strain evidence="4">cv. Nipponbare</strain>
    </source>
</reference>
<feature type="region of interest" description="Disordered" evidence="1">
    <location>
        <begin position="625"/>
        <end position="662"/>
    </location>
</feature>
<dbReference type="CDD" id="cd00303">
    <property type="entry name" value="retropepsin_like"/>
    <property type="match status" value="1"/>
</dbReference>
<evidence type="ECO:0000313" key="3">
    <source>
        <dbReference type="EMBL" id="CAE02304.2"/>
    </source>
</evidence>
<dbReference type="SUPFAM" id="SSF50630">
    <property type="entry name" value="Acid proteases"/>
    <property type="match status" value="1"/>
</dbReference>
<evidence type="ECO:0000313" key="4">
    <source>
        <dbReference type="Proteomes" id="UP000000763"/>
    </source>
</evidence>
<dbReference type="AlphaFoldDB" id="Q7XRT2"/>
<dbReference type="Pfam" id="PF03732">
    <property type="entry name" value="Retrotrans_gag"/>
    <property type="match status" value="1"/>
</dbReference>
<evidence type="ECO:0000259" key="2">
    <source>
        <dbReference type="PROSITE" id="PS50994"/>
    </source>
</evidence>
<feature type="domain" description="Integrase catalytic" evidence="2">
    <location>
        <begin position="59"/>
        <end position="220"/>
    </location>
</feature>
<reference evidence="4" key="1">
    <citation type="journal article" date="2005" name="Nature">
        <title>The map-based sequence of the rice genome.</title>
        <authorList>
            <consortium name="International rice genome sequencing project (IRGSP)"/>
            <person name="Matsumoto T."/>
            <person name="Wu J."/>
            <person name="Kanamori H."/>
            <person name="Katayose Y."/>
            <person name="Fujisawa M."/>
            <person name="Namiki N."/>
            <person name="Mizuno H."/>
            <person name="Yamamoto K."/>
            <person name="Antonio B.A."/>
            <person name="Baba T."/>
            <person name="Sakata K."/>
            <person name="Nagamura Y."/>
            <person name="Aoki H."/>
            <person name="Arikawa K."/>
            <person name="Arita K."/>
            <person name="Bito T."/>
            <person name="Chiden Y."/>
            <person name="Fujitsuka N."/>
            <person name="Fukunaka R."/>
            <person name="Hamada M."/>
            <person name="Harada C."/>
            <person name="Hayashi A."/>
            <person name="Hijishita S."/>
            <person name="Honda M."/>
            <person name="Hosokawa S."/>
            <person name="Ichikawa Y."/>
            <person name="Idonuma A."/>
            <person name="Iijima M."/>
            <person name="Ikeda M."/>
            <person name="Ikeno M."/>
            <person name="Ito K."/>
            <person name="Ito S."/>
            <person name="Ito T."/>
            <person name="Ito Y."/>
            <person name="Ito Y."/>
            <person name="Iwabuchi A."/>
            <person name="Kamiya K."/>
            <person name="Karasawa W."/>
            <person name="Kurita K."/>
            <person name="Katagiri S."/>
            <person name="Kikuta A."/>
            <person name="Kobayashi H."/>
            <person name="Kobayashi N."/>
            <person name="Machita K."/>
            <person name="Maehara T."/>
            <person name="Masukawa M."/>
            <person name="Mizubayashi T."/>
            <person name="Mukai Y."/>
            <person name="Nagasaki H."/>
            <person name="Nagata Y."/>
            <person name="Naito S."/>
            <person name="Nakashima M."/>
            <person name="Nakama Y."/>
            <person name="Nakamichi Y."/>
            <person name="Nakamura M."/>
            <person name="Meguro A."/>
            <person name="Negishi M."/>
            <person name="Ohta I."/>
            <person name="Ohta T."/>
            <person name="Okamoto M."/>
            <person name="Ono N."/>
            <person name="Saji S."/>
            <person name="Sakaguchi M."/>
            <person name="Sakai K."/>
            <person name="Shibata M."/>
            <person name="Shimokawa T."/>
            <person name="Song J."/>
            <person name="Takazaki Y."/>
            <person name="Terasawa K."/>
            <person name="Tsugane M."/>
            <person name="Tsuji K."/>
            <person name="Ueda S."/>
            <person name="Waki K."/>
            <person name="Yamagata H."/>
            <person name="Yamamoto M."/>
            <person name="Yamamoto S."/>
            <person name="Yamane H."/>
            <person name="Yoshiki S."/>
            <person name="Yoshihara R."/>
            <person name="Yukawa K."/>
            <person name="Zhong H."/>
            <person name="Yano M."/>
            <person name="Yuan Q."/>
            <person name="Ouyang S."/>
            <person name="Liu J."/>
            <person name="Jones K.M."/>
            <person name="Gansberger K."/>
            <person name="Moffat K."/>
            <person name="Hill J."/>
            <person name="Bera J."/>
            <person name="Fadrosh D."/>
            <person name="Jin S."/>
            <person name="Johri S."/>
            <person name="Kim M."/>
            <person name="Overton L."/>
            <person name="Reardon M."/>
            <person name="Tsitrin T."/>
            <person name="Vuong H."/>
            <person name="Weaver B."/>
            <person name="Ciecko A."/>
            <person name="Tallon L."/>
            <person name="Jackson J."/>
            <person name="Pai G."/>
            <person name="Aken S.V."/>
            <person name="Utterback T."/>
            <person name="Reidmuller S."/>
            <person name="Feldblyum T."/>
            <person name="Hsiao J."/>
            <person name="Zismann V."/>
            <person name="Iobst S."/>
            <person name="de Vazeille A.R."/>
            <person name="Buell C.R."/>
            <person name="Ying K."/>
            <person name="Li Y."/>
            <person name="Lu T."/>
            <person name="Huang Y."/>
            <person name="Zhao Q."/>
            <person name="Feng Q."/>
            <person name="Zhang L."/>
            <person name="Zhu J."/>
            <person name="Weng Q."/>
            <person name="Mu J."/>
            <person name="Lu Y."/>
            <person name="Fan D."/>
            <person name="Liu Y."/>
            <person name="Guan J."/>
            <person name="Zhang Y."/>
            <person name="Yu S."/>
            <person name="Liu X."/>
            <person name="Zhang Y."/>
            <person name="Hong G."/>
            <person name="Han B."/>
            <person name="Choisne N."/>
            <person name="Demange N."/>
            <person name="Orjeda G."/>
            <person name="Samain S."/>
            <person name="Cattolico L."/>
            <person name="Pelletier E."/>
            <person name="Couloux A."/>
            <person name="Segurens B."/>
            <person name="Wincker P."/>
            <person name="D'Hont A."/>
            <person name="Scarpelli C."/>
            <person name="Weissenbach J."/>
            <person name="Salanoubat M."/>
            <person name="Quetier F."/>
            <person name="Yu Y."/>
            <person name="Kim H.R."/>
            <person name="Rambo T."/>
            <person name="Currie J."/>
            <person name="Collura K."/>
            <person name="Luo M."/>
            <person name="Yang T."/>
            <person name="Ammiraju J.S.S."/>
            <person name="Engler F."/>
            <person name="Soderlund C."/>
            <person name="Wing R.A."/>
            <person name="Palmer L.E."/>
            <person name="de la Bastide M."/>
            <person name="Spiegel L."/>
            <person name="Nascimento L."/>
            <person name="Zutavern T."/>
            <person name="O'Shaughnessy A."/>
            <person name="Dike S."/>
            <person name="Dedhia N."/>
            <person name="Preston R."/>
            <person name="Balija V."/>
            <person name="McCombie W.R."/>
            <person name="Chow T."/>
            <person name="Chen H."/>
            <person name="Chung M."/>
            <person name="Chen C."/>
            <person name="Shaw J."/>
            <person name="Wu H."/>
            <person name="Hsiao K."/>
            <person name="Chao Y."/>
            <person name="Chu M."/>
            <person name="Cheng C."/>
            <person name="Hour A."/>
            <person name="Lee P."/>
            <person name="Lin S."/>
            <person name="Lin Y."/>
            <person name="Liou J."/>
            <person name="Liu S."/>
            <person name="Hsing Y."/>
            <person name="Raghuvanshi S."/>
            <person name="Mohanty A."/>
            <person name="Bharti A.K."/>
            <person name="Gaur A."/>
            <person name="Gupta V."/>
            <person name="Kumar D."/>
            <person name="Ravi V."/>
            <person name="Vij S."/>
            <person name="Kapur A."/>
            <person name="Khurana P."/>
            <person name="Khurana P."/>
            <person name="Khurana J.P."/>
            <person name="Tyagi A.K."/>
            <person name="Gaikwad K."/>
            <person name="Singh A."/>
            <person name="Dalal V."/>
            <person name="Srivastava S."/>
            <person name="Dixit A."/>
            <person name="Pal A.K."/>
            <person name="Ghazi I.A."/>
            <person name="Yadav M."/>
            <person name="Pandit A."/>
            <person name="Bhargava A."/>
            <person name="Sureshbabu K."/>
            <person name="Batra K."/>
            <person name="Sharma T.R."/>
            <person name="Mohapatra T."/>
            <person name="Singh N.K."/>
            <person name="Messing J."/>
            <person name="Nelson A.B."/>
            <person name="Fuks G."/>
            <person name="Kavchok S."/>
            <person name="Keizer G."/>
            <person name="Linton E."/>
            <person name="Llaca V."/>
            <person name="Song R."/>
            <person name="Tanyolac B."/>
            <person name="Young S."/>
            <person name="Ho-Il K."/>
            <person name="Hahn J.H."/>
            <person name="Sangsakoo G."/>
            <person name="Vanavichit A."/>
            <person name="de Mattos Luiz.A.T."/>
            <person name="Zimmer P.D."/>
            <person name="Malone G."/>
            <person name="Dellagostin O."/>
            <person name="de Oliveira A.C."/>
            <person name="Bevan M."/>
            <person name="Bancroft I."/>
            <person name="Minx P."/>
            <person name="Cordum H."/>
            <person name="Wilson R."/>
            <person name="Cheng Z."/>
            <person name="Jin W."/>
            <person name="Jiang J."/>
            <person name="Leong S.A."/>
            <person name="Iwama H."/>
            <person name="Gojobori T."/>
            <person name="Itoh T."/>
            <person name="Niimura Y."/>
            <person name="Fujii Y."/>
            <person name="Habara T."/>
            <person name="Sakai H."/>
            <person name="Sato Y."/>
            <person name="Wilson G."/>
            <person name="Kumar K."/>
            <person name="McCouch S."/>
            <person name="Juretic N."/>
            <person name="Hoen D."/>
            <person name="Wright S."/>
            <person name="Bruskiewich R."/>
            <person name="Bureau T."/>
            <person name="Miyao A."/>
            <person name="Hirochika H."/>
            <person name="Nishikawa T."/>
            <person name="Kadowaki K."/>
            <person name="Sugiura M."/>
            <person name="Burr B."/>
            <person name="Sasaki T."/>
        </authorList>
    </citation>
    <scope>NUCLEOTIDE SEQUENCE [LARGE SCALE GENOMIC DNA]</scope>
    <source>
        <strain evidence="4">cv. Nipponbare</strain>
    </source>
</reference>
<dbReference type="SUPFAM" id="SSF53098">
    <property type="entry name" value="Ribonuclease H-like"/>
    <property type="match status" value="1"/>
</dbReference>
<gene>
    <name evidence="3" type="primary">OSJNBa0042F21.11</name>
</gene>
<dbReference type="Gene3D" id="2.40.70.10">
    <property type="entry name" value="Acid Proteases"/>
    <property type="match status" value="1"/>
</dbReference>
<protein>
    <submittedName>
        <fullName evidence="3">OSJNBa0042F21.11 protein</fullName>
    </submittedName>
</protein>
<name>Q7XRT2_ORYSJ</name>
<dbReference type="GO" id="GO:0003676">
    <property type="term" value="F:nucleic acid binding"/>
    <property type="evidence" value="ECO:0007669"/>
    <property type="project" value="InterPro"/>
</dbReference>
<sequence>MSIGNMLADLSSVNGYHEGLPMVFAHIATYAALALPPTVDVRHHSRRGQEDLDHLVIFGAMNPATSANGAAAIIDPPSRTSRNCEYILVAVDYVSKWVEAKLCSAADAKHDKNMFLEIIFPRFGTPRLVISDGGLHFIDETFRHLLRDMGAKHNVATPYYPQTSGQAETSNKQIKNILQKTVNKMGIGWKDKLPDALWSYRTAFMTPIGMSPYHIVYGEWRKMQLAELEEWREKVYHNSKIYTERTKRWHDKQIKIKKFKPRDKASPFCGKPNEDANAHLLQFLEICSMYTIKGVSPDAVRLRLFPFSLLRRAKQWFYANCAAINTWDKCSTSFLSKFFPIGKTNALRGRISRFQQTRDESIPEAWERLQEYVAACPHHGMDDWLILQNFYNGLTLMSRDHLDAAAGGAFFSKTVQGAVELIEKMVSNTGWSKERLQTRQRGMHTVKETELLAAKLDLLMKCLDDHEKRPQGTVKALDSHVTCEVCGGTGHSGNDCLETHEEAMYMGKNNEYRPQGGEGWNQPRPYYPGGNNNGNFSNQPSLMDLVFAQAKTTDALRKKLAANDKILENINVKLDGFASAFQNQLSFNKMIETQLAQLASLVPANESGRIPGQPDSSIENVKAITTRGGKSTRDPPYPNPAGTNGMSKETPSTDSDDKEIQPDKTVPQEYCDTRLLPFPQQSRKPSVDKQFACFVEVIQKIHINVPLLDAMQVPTYARYLKDILNNKRPLPTTEVVKLTEHCSNLILHKLPEKKKDPGCPTITCSIGAQQFDQALCDLGASVSVMPKDVFDKLNFTVLAPTPMRLQLADSSVHYPVGIAEDVPAKIRDFFIPVDFVVLDMDTGKETPLILGRPFLSTAGANIDVGTGSIRFHTNGKEEKFEFQPRMEQCTMVRIKYRPNPQNIQVVDVEPPKTDSLVRFM</sequence>
<feature type="compositionally biased region" description="Polar residues" evidence="1">
    <location>
        <begin position="641"/>
        <end position="653"/>
    </location>
</feature>
<evidence type="ECO:0000256" key="1">
    <source>
        <dbReference type="SAM" id="MobiDB-lite"/>
    </source>
</evidence>
<dbReference type="Gene3D" id="3.30.420.10">
    <property type="entry name" value="Ribonuclease H-like superfamily/Ribonuclease H"/>
    <property type="match status" value="1"/>
</dbReference>
<dbReference type="InterPro" id="IPR001584">
    <property type="entry name" value="Integrase_cat-core"/>
</dbReference>
<dbReference type="InterPro" id="IPR036397">
    <property type="entry name" value="RNaseH_sf"/>
</dbReference>
<dbReference type="EMBL" id="AL731605">
    <property type="protein sequence ID" value="CAE02304.2"/>
    <property type="molecule type" value="Genomic_DNA"/>
</dbReference>
<dbReference type="Proteomes" id="UP000000763">
    <property type="component" value="Chromosome 4"/>
</dbReference>
<dbReference type="GO" id="GO:0015074">
    <property type="term" value="P:DNA integration"/>
    <property type="evidence" value="ECO:0007669"/>
    <property type="project" value="InterPro"/>
</dbReference>
<dbReference type="InterPro" id="IPR005162">
    <property type="entry name" value="Retrotrans_gag_dom"/>
</dbReference>
<proteinExistence type="predicted"/>
<dbReference type="InterPro" id="IPR012337">
    <property type="entry name" value="RNaseH-like_sf"/>
</dbReference>
<dbReference type="InterPro" id="IPR021109">
    <property type="entry name" value="Peptidase_aspartic_dom_sf"/>
</dbReference>
<dbReference type="PROSITE" id="PS50994">
    <property type="entry name" value="INTEGRASE"/>
    <property type="match status" value="1"/>
</dbReference>
<dbReference type="PANTHER" id="PTHR33067:SF32">
    <property type="entry name" value="ASPARTIC PEPTIDASE DDI1-TYPE DOMAIN-CONTAINING PROTEIN"/>
    <property type="match status" value="1"/>
</dbReference>
<dbReference type="PANTHER" id="PTHR33067">
    <property type="entry name" value="RNA-DIRECTED DNA POLYMERASE-RELATED"/>
    <property type="match status" value="1"/>
</dbReference>
<accession>Q7XRT2</accession>
<organism evidence="3 4">
    <name type="scientific">Oryza sativa subsp. japonica</name>
    <name type="common">Rice</name>
    <dbReference type="NCBI Taxonomy" id="39947"/>
    <lineage>
        <taxon>Eukaryota</taxon>
        <taxon>Viridiplantae</taxon>
        <taxon>Streptophyta</taxon>
        <taxon>Embryophyta</taxon>
        <taxon>Tracheophyta</taxon>
        <taxon>Spermatophyta</taxon>
        <taxon>Magnoliopsida</taxon>
        <taxon>Liliopsida</taxon>
        <taxon>Poales</taxon>
        <taxon>Poaceae</taxon>
        <taxon>BOP clade</taxon>
        <taxon>Oryzoideae</taxon>
        <taxon>Oryzeae</taxon>
        <taxon>Oryzinae</taxon>
        <taxon>Oryza</taxon>
        <taxon>Oryza sativa</taxon>
    </lineage>
</organism>